<evidence type="ECO:0000313" key="1">
    <source>
        <dbReference type="EMBL" id="VVD32488.1"/>
    </source>
</evidence>
<dbReference type="EMBL" id="LR699554">
    <property type="protein sequence ID" value="VVD32488.1"/>
    <property type="molecule type" value="Genomic_DNA"/>
</dbReference>
<accession>A0A5Q4ZP24</accession>
<evidence type="ECO:0000313" key="2">
    <source>
        <dbReference type="Proteomes" id="UP000325811"/>
    </source>
</evidence>
<keyword evidence="2" id="KW-1185">Reference proteome</keyword>
<reference evidence="1 2" key="1">
    <citation type="submission" date="2019-08" db="EMBL/GenBank/DDBJ databases">
        <authorList>
            <person name="Herpell B J."/>
        </authorList>
    </citation>
    <scope>NUCLEOTIDE SEQUENCE [LARGE SCALE GENOMIC DNA]</scope>
    <source>
        <strain evidence="2">Msb3</strain>
    </source>
</reference>
<name>A0A5Q4ZP24_9BURK</name>
<protein>
    <submittedName>
        <fullName evidence="1">Uncharacterized protein</fullName>
    </submittedName>
</protein>
<dbReference type="Proteomes" id="UP000325811">
    <property type="component" value="Chromosome II"/>
</dbReference>
<gene>
    <name evidence="1" type="ORF">PDMSB3_1197</name>
</gene>
<organism evidence="1 2">
    <name type="scientific">Paraburkholderia dioscoreae</name>
    <dbReference type="NCBI Taxonomy" id="2604047"/>
    <lineage>
        <taxon>Bacteria</taxon>
        <taxon>Pseudomonadati</taxon>
        <taxon>Pseudomonadota</taxon>
        <taxon>Betaproteobacteria</taxon>
        <taxon>Burkholderiales</taxon>
        <taxon>Burkholderiaceae</taxon>
        <taxon>Paraburkholderia</taxon>
    </lineage>
</organism>
<proteinExistence type="predicted"/>
<dbReference type="AlphaFoldDB" id="A0A5Q4ZP24"/>
<sequence>MLIPRPEYGLSHNLRLSSVTVNFSHLTRESRLWNTASLHGSSSARSLAGWQACSSRAAASA</sequence>
<dbReference type="KEGG" id="pdio:PDMSB3_1197.1"/>